<comment type="caution">
    <text evidence="2">The sequence shown here is derived from an EMBL/GenBank/DDBJ whole genome shotgun (WGS) entry which is preliminary data.</text>
</comment>
<evidence type="ECO:0000313" key="3">
    <source>
        <dbReference type="Proteomes" id="UP000717696"/>
    </source>
</evidence>
<dbReference type="InterPro" id="IPR037401">
    <property type="entry name" value="SnoaL-like"/>
</dbReference>
<dbReference type="SUPFAM" id="SSF54427">
    <property type="entry name" value="NTF2-like"/>
    <property type="match status" value="1"/>
</dbReference>
<dbReference type="InterPro" id="IPR032710">
    <property type="entry name" value="NTF2-like_dom_sf"/>
</dbReference>
<feature type="domain" description="SnoaL-like" evidence="1">
    <location>
        <begin position="23"/>
        <end position="161"/>
    </location>
</feature>
<evidence type="ECO:0000259" key="1">
    <source>
        <dbReference type="Pfam" id="PF13577"/>
    </source>
</evidence>
<evidence type="ECO:0000313" key="2">
    <source>
        <dbReference type="EMBL" id="KAH7146720.1"/>
    </source>
</evidence>
<sequence length="180" mass="20338">MSDFAKNGIFPSINVSSLNDVTSEERSSAIDFVNRNNFIFEEFNVEKVLSTFLPDGAVYHIGGAVRGRADMKIFLEDYAKVYIHGISRNAMNHVVDRDDDDGVMVRYHQHLVRYAWPKDTESVTAGGDLLSDDGLPSTWFFATVIDRLRKTPEGWKVSERHLGPAFRDNRLENSNAPQAL</sequence>
<proteinExistence type="predicted"/>
<keyword evidence="3" id="KW-1185">Reference proteome</keyword>
<protein>
    <recommendedName>
        <fullName evidence="1">SnoaL-like domain-containing protein</fullName>
    </recommendedName>
</protein>
<gene>
    <name evidence="2" type="ORF">B0J13DRAFT_674881</name>
</gene>
<name>A0A9P9EY84_9HYPO</name>
<dbReference type="Proteomes" id="UP000717696">
    <property type="component" value="Unassembled WGS sequence"/>
</dbReference>
<dbReference type="Gene3D" id="3.10.450.50">
    <property type="match status" value="1"/>
</dbReference>
<dbReference type="EMBL" id="JAGMUU010000008">
    <property type="protein sequence ID" value="KAH7146720.1"/>
    <property type="molecule type" value="Genomic_DNA"/>
</dbReference>
<dbReference type="Pfam" id="PF13577">
    <property type="entry name" value="SnoaL_4"/>
    <property type="match status" value="1"/>
</dbReference>
<reference evidence="2" key="1">
    <citation type="journal article" date="2021" name="Nat. Commun.">
        <title>Genetic determinants of endophytism in the Arabidopsis root mycobiome.</title>
        <authorList>
            <person name="Mesny F."/>
            <person name="Miyauchi S."/>
            <person name="Thiergart T."/>
            <person name="Pickel B."/>
            <person name="Atanasova L."/>
            <person name="Karlsson M."/>
            <person name="Huettel B."/>
            <person name="Barry K.W."/>
            <person name="Haridas S."/>
            <person name="Chen C."/>
            <person name="Bauer D."/>
            <person name="Andreopoulos W."/>
            <person name="Pangilinan J."/>
            <person name="LaButti K."/>
            <person name="Riley R."/>
            <person name="Lipzen A."/>
            <person name="Clum A."/>
            <person name="Drula E."/>
            <person name="Henrissat B."/>
            <person name="Kohler A."/>
            <person name="Grigoriev I.V."/>
            <person name="Martin F.M."/>
            <person name="Hacquard S."/>
        </authorList>
    </citation>
    <scope>NUCLEOTIDE SEQUENCE</scope>
    <source>
        <strain evidence="2">MPI-CAGE-AT-0021</strain>
    </source>
</reference>
<organism evidence="2 3">
    <name type="scientific">Dactylonectria estremocensis</name>
    <dbReference type="NCBI Taxonomy" id="1079267"/>
    <lineage>
        <taxon>Eukaryota</taxon>
        <taxon>Fungi</taxon>
        <taxon>Dikarya</taxon>
        <taxon>Ascomycota</taxon>
        <taxon>Pezizomycotina</taxon>
        <taxon>Sordariomycetes</taxon>
        <taxon>Hypocreomycetidae</taxon>
        <taxon>Hypocreales</taxon>
        <taxon>Nectriaceae</taxon>
        <taxon>Dactylonectria</taxon>
    </lineage>
</organism>
<dbReference type="OrthoDB" id="3658381at2759"/>
<accession>A0A9P9EY84</accession>
<dbReference type="AlphaFoldDB" id="A0A9P9EY84"/>